<organism evidence="2">
    <name type="scientific">marine sediment metagenome</name>
    <dbReference type="NCBI Taxonomy" id="412755"/>
    <lineage>
        <taxon>unclassified sequences</taxon>
        <taxon>metagenomes</taxon>
        <taxon>ecological metagenomes</taxon>
    </lineage>
</organism>
<name>A0A0F8XGV8_9ZZZZ</name>
<feature type="compositionally biased region" description="Acidic residues" evidence="1">
    <location>
        <begin position="196"/>
        <end position="208"/>
    </location>
</feature>
<accession>A0A0F8XGV8</accession>
<dbReference type="EMBL" id="LAZR01059275">
    <property type="protein sequence ID" value="KKK68138.1"/>
    <property type="molecule type" value="Genomic_DNA"/>
</dbReference>
<proteinExistence type="predicted"/>
<sequence>FLGFGRTPQDVSDGTRKDLQERGAALAAMSAQGLQFIEMIQDDPAILSRVGAIPRAFESLSSELQAIGDLFGITKRELDSYDFKGFSAQSTAFKSLMLDFAVTYAATQGQTNRSLSDKDFERFLTIVGSDIRNPDAFVANMMRKSQRSFNLIHQRLQGFNYESAFGPFARFNPDPEQRRAAERKALIEQYPTLIFDDSDFPTEDEERESVEFDVER</sequence>
<reference evidence="2" key="1">
    <citation type="journal article" date="2015" name="Nature">
        <title>Complex archaea that bridge the gap between prokaryotes and eukaryotes.</title>
        <authorList>
            <person name="Spang A."/>
            <person name="Saw J.H."/>
            <person name="Jorgensen S.L."/>
            <person name="Zaremba-Niedzwiedzka K."/>
            <person name="Martijn J."/>
            <person name="Lind A.E."/>
            <person name="van Eijk R."/>
            <person name="Schleper C."/>
            <person name="Guy L."/>
            <person name="Ettema T.J."/>
        </authorList>
    </citation>
    <scope>NUCLEOTIDE SEQUENCE</scope>
</reference>
<gene>
    <name evidence="2" type="ORF">LCGC14_2947060</name>
</gene>
<evidence type="ECO:0000313" key="2">
    <source>
        <dbReference type="EMBL" id="KKK68138.1"/>
    </source>
</evidence>
<feature type="region of interest" description="Disordered" evidence="1">
    <location>
        <begin position="196"/>
        <end position="216"/>
    </location>
</feature>
<protein>
    <submittedName>
        <fullName evidence="2">Uncharacterized protein</fullName>
    </submittedName>
</protein>
<comment type="caution">
    <text evidence="2">The sequence shown here is derived from an EMBL/GenBank/DDBJ whole genome shotgun (WGS) entry which is preliminary data.</text>
</comment>
<evidence type="ECO:0000256" key="1">
    <source>
        <dbReference type="SAM" id="MobiDB-lite"/>
    </source>
</evidence>
<dbReference type="AlphaFoldDB" id="A0A0F8XGV8"/>
<feature type="non-terminal residue" evidence="2">
    <location>
        <position position="1"/>
    </location>
</feature>